<evidence type="ECO:0000313" key="3">
    <source>
        <dbReference type="Proteomes" id="UP000789508"/>
    </source>
</evidence>
<dbReference type="PANTHER" id="PTHR34825:SF2">
    <property type="entry name" value="AAA-ATPASE-LIKE DOMAIN-CONTAINING PROTEIN"/>
    <property type="match status" value="1"/>
</dbReference>
<proteinExistence type="predicted"/>
<name>A0A9N9BJG5_9GLOM</name>
<feature type="domain" description="AAA-ATPase-like" evidence="1">
    <location>
        <begin position="147"/>
        <end position="313"/>
    </location>
</feature>
<evidence type="ECO:0000259" key="1">
    <source>
        <dbReference type="Pfam" id="PF09820"/>
    </source>
</evidence>
<dbReference type="PANTHER" id="PTHR34825">
    <property type="entry name" value="CONSERVED PROTEIN, WITH A WEAK D-GALACTARATE DEHYDRATASE/ALTRONATE HYDROLASE DOMAIN"/>
    <property type="match status" value="1"/>
</dbReference>
<gene>
    <name evidence="2" type="ORF">ALEPTO_LOCUS6617</name>
</gene>
<evidence type="ECO:0000313" key="2">
    <source>
        <dbReference type="EMBL" id="CAG8566696.1"/>
    </source>
</evidence>
<dbReference type="Pfam" id="PF09820">
    <property type="entry name" value="AAA-ATPase_like"/>
    <property type="match status" value="1"/>
</dbReference>
<protein>
    <submittedName>
        <fullName evidence="2">8268_t:CDS:1</fullName>
    </submittedName>
</protein>
<sequence length="476" mass="53407">MQDPRRYIAAQSHSSDTSGYLSFSIGASIEVSGDHYADRLWGKLNDGVEGWIAQDTFKNCLFSADFLDDLDLSMESQDSTENVSNDSNTSTLVFNGLQLAFPQNDKSDFLQLRMDPDLAYFDRTGYISVLSSFKENGLAVDQDVQAGTVMHNQYLVLSFDFSKIDRDSDPKVAKAGLFEMINKAIGLFYAKYAVYLNEAIKLSQMFTDQPLINQNNAISSLDQCVNVVQLALQTAEGVVNHPLAGMKGIYLLADEYDAFANEYLNLQDATSYDSIHRGQSSLKDFWACVKSSMGYQRIEKCFITGVLPFSMTDATSGFNIATNISDEEDLAGFCGLSYGDVRFALKAFCKNGDIEKYFRIMVRHYNGYGFSPYSAWRVFNTNTCLEYLQSLLRNKPINPSNPSNWETSETLLQILAKSPIATSILEKASSRDSALDFDVWREPIPHGMLPSEFRFSDLNFYDATRRLTKMSAIKSK</sequence>
<keyword evidence="3" id="KW-1185">Reference proteome</keyword>
<organism evidence="2 3">
    <name type="scientific">Ambispora leptoticha</name>
    <dbReference type="NCBI Taxonomy" id="144679"/>
    <lineage>
        <taxon>Eukaryota</taxon>
        <taxon>Fungi</taxon>
        <taxon>Fungi incertae sedis</taxon>
        <taxon>Mucoromycota</taxon>
        <taxon>Glomeromycotina</taxon>
        <taxon>Glomeromycetes</taxon>
        <taxon>Archaeosporales</taxon>
        <taxon>Ambisporaceae</taxon>
        <taxon>Ambispora</taxon>
    </lineage>
</organism>
<dbReference type="Proteomes" id="UP000789508">
    <property type="component" value="Unassembled WGS sequence"/>
</dbReference>
<dbReference type="EMBL" id="CAJVPS010002367">
    <property type="protein sequence ID" value="CAG8566696.1"/>
    <property type="molecule type" value="Genomic_DNA"/>
</dbReference>
<dbReference type="OrthoDB" id="5380555at2759"/>
<dbReference type="AlphaFoldDB" id="A0A9N9BJG5"/>
<dbReference type="InterPro" id="IPR018631">
    <property type="entry name" value="AAA-ATPase-like_dom"/>
</dbReference>
<comment type="caution">
    <text evidence="2">The sequence shown here is derived from an EMBL/GenBank/DDBJ whole genome shotgun (WGS) entry which is preliminary data.</text>
</comment>
<reference evidence="2" key="1">
    <citation type="submission" date="2021-06" db="EMBL/GenBank/DDBJ databases">
        <authorList>
            <person name="Kallberg Y."/>
            <person name="Tangrot J."/>
            <person name="Rosling A."/>
        </authorList>
    </citation>
    <scope>NUCLEOTIDE SEQUENCE</scope>
    <source>
        <strain evidence="2">FL130A</strain>
    </source>
</reference>
<accession>A0A9N9BJG5</accession>